<name>A0A8J7GKH2_9ACTN</name>
<dbReference type="EMBL" id="JADOUF010000001">
    <property type="protein sequence ID" value="MBG6138323.1"/>
    <property type="molecule type" value="Genomic_DNA"/>
</dbReference>
<keyword evidence="1" id="KW-0808">Transferase</keyword>
<evidence type="ECO:0000259" key="3">
    <source>
        <dbReference type="PROSITE" id="PS51186"/>
    </source>
</evidence>
<dbReference type="CDD" id="cd04301">
    <property type="entry name" value="NAT_SF"/>
    <property type="match status" value="1"/>
</dbReference>
<comment type="caution">
    <text evidence="4">The sequence shown here is derived from an EMBL/GenBank/DDBJ whole genome shotgun (WGS) entry which is preliminary data.</text>
</comment>
<proteinExistence type="predicted"/>
<dbReference type="Proteomes" id="UP000622552">
    <property type="component" value="Unassembled WGS sequence"/>
</dbReference>
<keyword evidence="2" id="KW-0012">Acyltransferase</keyword>
<dbReference type="GO" id="GO:0016747">
    <property type="term" value="F:acyltransferase activity, transferring groups other than amino-acyl groups"/>
    <property type="evidence" value="ECO:0007669"/>
    <property type="project" value="InterPro"/>
</dbReference>
<evidence type="ECO:0000256" key="1">
    <source>
        <dbReference type="ARBA" id="ARBA00022679"/>
    </source>
</evidence>
<dbReference type="RefSeq" id="WP_197005097.1">
    <property type="nucleotide sequence ID" value="NZ_BONS01000017.1"/>
</dbReference>
<protein>
    <submittedName>
        <fullName evidence="4">GNAT superfamily N-acetyltransferase</fullName>
    </submittedName>
</protein>
<dbReference type="PROSITE" id="PS51186">
    <property type="entry name" value="GNAT"/>
    <property type="match status" value="1"/>
</dbReference>
<evidence type="ECO:0000256" key="2">
    <source>
        <dbReference type="ARBA" id="ARBA00023315"/>
    </source>
</evidence>
<evidence type="ECO:0000313" key="5">
    <source>
        <dbReference type="Proteomes" id="UP000622552"/>
    </source>
</evidence>
<dbReference type="SUPFAM" id="SSF55729">
    <property type="entry name" value="Acyl-CoA N-acyltransferases (Nat)"/>
    <property type="match status" value="1"/>
</dbReference>
<evidence type="ECO:0000313" key="4">
    <source>
        <dbReference type="EMBL" id="MBG6138323.1"/>
    </source>
</evidence>
<dbReference type="Pfam" id="PF00583">
    <property type="entry name" value="Acetyltransf_1"/>
    <property type="match status" value="1"/>
</dbReference>
<dbReference type="Gene3D" id="3.40.630.30">
    <property type="match status" value="1"/>
</dbReference>
<keyword evidence="5" id="KW-1185">Reference proteome</keyword>
<accession>A0A8J7GKH2</accession>
<sequence length="160" mass="17817">MKITPLSKHLIGPVHHLMTLGEPFIFARTTSDYWAYGELFASTCPVALIDDEVVGAVMAFRSQVEPNEIYIQDVMVHPGHRNHGVASALLGSIRDQAATWGCTRLYLTSEPQNTAAQATWRKLGFVNVPGDYEVDEVSITKDFKGMGKDRAVFEVRLHSR</sequence>
<gene>
    <name evidence="4" type="ORF">IW245_004517</name>
</gene>
<dbReference type="AlphaFoldDB" id="A0A8J7GKH2"/>
<organism evidence="4 5">
    <name type="scientific">Longispora fulva</name>
    <dbReference type="NCBI Taxonomy" id="619741"/>
    <lineage>
        <taxon>Bacteria</taxon>
        <taxon>Bacillati</taxon>
        <taxon>Actinomycetota</taxon>
        <taxon>Actinomycetes</taxon>
        <taxon>Micromonosporales</taxon>
        <taxon>Micromonosporaceae</taxon>
        <taxon>Longispora</taxon>
    </lineage>
</organism>
<dbReference type="InterPro" id="IPR050832">
    <property type="entry name" value="Bact_Acetyltransf"/>
</dbReference>
<dbReference type="InterPro" id="IPR000182">
    <property type="entry name" value="GNAT_dom"/>
</dbReference>
<dbReference type="PANTHER" id="PTHR43877">
    <property type="entry name" value="AMINOALKYLPHOSPHONATE N-ACETYLTRANSFERASE-RELATED-RELATED"/>
    <property type="match status" value="1"/>
</dbReference>
<reference evidence="4" key="1">
    <citation type="submission" date="2020-11" db="EMBL/GenBank/DDBJ databases">
        <title>Sequencing the genomes of 1000 actinobacteria strains.</title>
        <authorList>
            <person name="Klenk H.-P."/>
        </authorList>
    </citation>
    <scope>NUCLEOTIDE SEQUENCE</scope>
    <source>
        <strain evidence="4">DSM 45356</strain>
    </source>
</reference>
<feature type="domain" description="N-acetyltransferase" evidence="3">
    <location>
        <begin position="1"/>
        <end position="144"/>
    </location>
</feature>
<dbReference type="InterPro" id="IPR016181">
    <property type="entry name" value="Acyl_CoA_acyltransferase"/>
</dbReference>